<dbReference type="HAMAP" id="MF_00527">
    <property type="entry name" value="3MGH"/>
    <property type="match status" value="1"/>
</dbReference>
<evidence type="ECO:0000256" key="4">
    <source>
        <dbReference type="ARBA" id="ARBA00023204"/>
    </source>
</evidence>
<keyword evidence="3 5" id="KW-0378">Hydrolase</keyword>
<dbReference type="InterPro" id="IPR003180">
    <property type="entry name" value="MPG"/>
</dbReference>
<dbReference type="NCBIfam" id="TIGR00567">
    <property type="entry name" value="3mg"/>
    <property type="match status" value="1"/>
</dbReference>
<dbReference type="SUPFAM" id="SSF50486">
    <property type="entry name" value="FMT C-terminal domain-like"/>
    <property type="match status" value="1"/>
</dbReference>
<protein>
    <recommendedName>
        <fullName evidence="5">Putative 3-methyladenine DNA glycosylase</fullName>
        <ecNumber evidence="5">3.2.2.-</ecNumber>
    </recommendedName>
</protein>
<dbReference type="PANTHER" id="PTHR10429:SF0">
    <property type="entry name" value="DNA-3-METHYLADENINE GLYCOSYLASE"/>
    <property type="match status" value="1"/>
</dbReference>
<dbReference type="GO" id="GO:0003905">
    <property type="term" value="F:alkylbase DNA N-glycosylase activity"/>
    <property type="evidence" value="ECO:0007669"/>
    <property type="project" value="InterPro"/>
</dbReference>
<feature type="compositionally biased region" description="Gly residues" evidence="6">
    <location>
        <begin position="139"/>
        <end position="166"/>
    </location>
</feature>
<dbReference type="InterPro" id="IPR011034">
    <property type="entry name" value="Formyl_transferase-like_C_sf"/>
</dbReference>
<name>A0A1V2IBP8_9ACTN</name>
<dbReference type="GO" id="GO:0006284">
    <property type="term" value="P:base-excision repair"/>
    <property type="evidence" value="ECO:0007669"/>
    <property type="project" value="InterPro"/>
</dbReference>
<dbReference type="STRING" id="1834516.BL253_17600"/>
<dbReference type="CDD" id="cd00540">
    <property type="entry name" value="AAG"/>
    <property type="match status" value="1"/>
</dbReference>
<evidence type="ECO:0000313" key="8">
    <source>
        <dbReference type="Proteomes" id="UP000188929"/>
    </source>
</evidence>
<evidence type="ECO:0000313" key="7">
    <source>
        <dbReference type="EMBL" id="ONH29212.1"/>
    </source>
</evidence>
<dbReference type="Proteomes" id="UP000188929">
    <property type="component" value="Unassembled WGS sequence"/>
</dbReference>
<evidence type="ECO:0000256" key="3">
    <source>
        <dbReference type="ARBA" id="ARBA00022801"/>
    </source>
</evidence>
<feature type="region of interest" description="Disordered" evidence="6">
    <location>
        <begin position="195"/>
        <end position="239"/>
    </location>
</feature>
<sequence length="239" mass="23923">MLTVARDLLGATVRHGPVRVRLTEVEAYGGTDDPASHAARGPTPRSEVMFGPPGRAYVYFIYGMHWCLNLVCGPPGRAAAVLVRAGEVVDGLDVARARAPRLADRDLARGPGRLARALGVDGSLTGSLVTGRGPIIVEGGPGPGPGAGDGDGGGDGGGDGDGGGMRGDVAVGGVLTGPRVGVRAAHDLPWRLWLAGDPTVSTGPRRPPGALPPGGPKPPSGRRGNGGPKVDSGPKATEA</sequence>
<comment type="caution">
    <text evidence="7">The sequence shown here is derived from an EMBL/GenBank/DDBJ whole genome shotgun (WGS) entry which is preliminary data.</text>
</comment>
<comment type="similarity">
    <text evidence="1 5">Belongs to the DNA glycosylase MPG family.</text>
</comment>
<keyword evidence="4 5" id="KW-0234">DNA repair</keyword>
<dbReference type="GO" id="GO:0003677">
    <property type="term" value="F:DNA binding"/>
    <property type="evidence" value="ECO:0007669"/>
    <property type="project" value="InterPro"/>
</dbReference>
<dbReference type="PANTHER" id="PTHR10429">
    <property type="entry name" value="DNA-3-METHYLADENINE GLYCOSYLASE"/>
    <property type="match status" value="1"/>
</dbReference>
<evidence type="ECO:0000256" key="6">
    <source>
        <dbReference type="SAM" id="MobiDB-lite"/>
    </source>
</evidence>
<dbReference type="EC" id="3.2.2.-" evidence="5"/>
<evidence type="ECO:0000256" key="2">
    <source>
        <dbReference type="ARBA" id="ARBA00022763"/>
    </source>
</evidence>
<reference evidence="8" key="1">
    <citation type="submission" date="2016-10" db="EMBL/GenBank/DDBJ databases">
        <title>Frankia sp. NRRL B-16386 Genome sequencing.</title>
        <authorList>
            <person name="Ghodhbane-Gtari F."/>
            <person name="Swanson E."/>
            <person name="Gueddou A."/>
            <person name="Hezbri K."/>
            <person name="Ktari K."/>
            <person name="Nouioui I."/>
            <person name="Morris K."/>
            <person name="Simpson S."/>
            <person name="Abebe-Akele F."/>
            <person name="Thomas K."/>
            <person name="Gtari M."/>
            <person name="Tisa L.S."/>
        </authorList>
    </citation>
    <scope>NUCLEOTIDE SEQUENCE [LARGE SCALE GENOMIC DNA]</scope>
    <source>
        <strain evidence="8">NRRL B-16386</strain>
    </source>
</reference>
<evidence type="ECO:0000256" key="5">
    <source>
        <dbReference type="HAMAP-Rule" id="MF_00527"/>
    </source>
</evidence>
<keyword evidence="2 5" id="KW-0227">DNA damage</keyword>
<dbReference type="RefSeq" id="WP_241834888.1">
    <property type="nucleotide sequence ID" value="NZ_MOMC01000034.1"/>
</dbReference>
<dbReference type="NCBIfam" id="NF002003">
    <property type="entry name" value="PRK00802.1-3"/>
    <property type="match status" value="1"/>
</dbReference>
<organism evidence="7 8">
    <name type="scientific">Pseudofrankia asymbiotica</name>
    <dbReference type="NCBI Taxonomy" id="1834516"/>
    <lineage>
        <taxon>Bacteria</taxon>
        <taxon>Bacillati</taxon>
        <taxon>Actinomycetota</taxon>
        <taxon>Actinomycetes</taxon>
        <taxon>Frankiales</taxon>
        <taxon>Frankiaceae</taxon>
        <taxon>Pseudofrankia</taxon>
    </lineage>
</organism>
<accession>A0A1V2IBP8</accession>
<dbReference type="Gene3D" id="3.10.300.10">
    <property type="entry name" value="Methylpurine-DNA glycosylase (MPG)"/>
    <property type="match status" value="1"/>
</dbReference>
<dbReference type="AlphaFoldDB" id="A0A1V2IBP8"/>
<keyword evidence="8" id="KW-1185">Reference proteome</keyword>
<evidence type="ECO:0000256" key="1">
    <source>
        <dbReference type="ARBA" id="ARBA00009232"/>
    </source>
</evidence>
<proteinExistence type="inferred from homology"/>
<feature type="region of interest" description="Disordered" evidence="6">
    <location>
        <begin position="132"/>
        <end position="170"/>
    </location>
</feature>
<dbReference type="Pfam" id="PF02245">
    <property type="entry name" value="Pur_DNA_glyco"/>
    <property type="match status" value="1"/>
</dbReference>
<dbReference type="InterPro" id="IPR036995">
    <property type="entry name" value="MPG_sf"/>
</dbReference>
<gene>
    <name evidence="7" type="ORF">BL253_17600</name>
</gene>
<feature type="compositionally biased region" description="Pro residues" evidence="6">
    <location>
        <begin position="205"/>
        <end position="219"/>
    </location>
</feature>
<dbReference type="EMBL" id="MOMC01000034">
    <property type="protein sequence ID" value="ONH29212.1"/>
    <property type="molecule type" value="Genomic_DNA"/>
</dbReference>